<name>A0ABQ0ATD3_9FIRM</name>
<accession>A0ABQ0ATD3</accession>
<comment type="caution">
    <text evidence="1">The sequence shown here is derived from an EMBL/GenBank/DDBJ whole genome shotgun (WGS) entry which is preliminary data.</text>
</comment>
<organism evidence="1 2">
    <name type="scientific">Enterocloster alcoholdehydrogenati</name>
    <dbReference type="NCBI Taxonomy" id="2547410"/>
    <lineage>
        <taxon>Bacteria</taxon>
        <taxon>Bacillati</taxon>
        <taxon>Bacillota</taxon>
        <taxon>Clostridia</taxon>
        <taxon>Lachnospirales</taxon>
        <taxon>Lachnospiraceae</taxon>
        <taxon>Enterocloster</taxon>
    </lineage>
</organism>
<dbReference type="Proteomes" id="UP001600894">
    <property type="component" value="Unassembled WGS sequence"/>
</dbReference>
<dbReference type="EMBL" id="BAABXL010000001">
    <property type="protein sequence ID" value="GAA6267297.1"/>
    <property type="molecule type" value="Genomic_DNA"/>
</dbReference>
<protein>
    <submittedName>
        <fullName evidence="1">Uncharacterized protein</fullName>
    </submittedName>
</protein>
<gene>
    <name evidence="1" type="ORF">F130042H8_03570</name>
</gene>
<keyword evidence="2" id="KW-1185">Reference proteome</keyword>
<proteinExistence type="predicted"/>
<reference evidence="1 2" key="1">
    <citation type="submission" date="2024-04" db="EMBL/GenBank/DDBJ databases">
        <title>Defined microbial consortia suppress multidrug-resistant proinflammatory Enterobacteriaceae via ecological control.</title>
        <authorList>
            <person name="Furuichi M."/>
            <person name="Kawaguchi T."/>
            <person name="Pust M."/>
            <person name="Yasuma K."/>
            <person name="Plichta D."/>
            <person name="Hasegawa N."/>
            <person name="Ohya T."/>
            <person name="Bhattarai S."/>
            <person name="Sasajima S."/>
            <person name="Aoto Y."/>
            <person name="Tuganbaev T."/>
            <person name="Yaginuma M."/>
            <person name="Ueda M."/>
            <person name="Okahashi N."/>
            <person name="Amafuji K."/>
            <person name="Kiridooshi Y."/>
            <person name="Sugita K."/>
            <person name="Strazar M."/>
            <person name="Skelly A."/>
            <person name="Suda W."/>
            <person name="Hattori M."/>
            <person name="Nakamoto N."/>
            <person name="Caballero S."/>
            <person name="Norman J."/>
            <person name="Olle B."/>
            <person name="Tanoue T."/>
            <person name="Arita M."/>
            <person name="Bucci V."/>
            <person name="Atarashi K."/>
            <person name="Xavier R."/>
            <person name="Honda K."/>
        </authorList>
    </citation>
    <scope>NUCLEOTIDE SEQUENCE [LARGE SCALE GENOMIC DNA]</scope>
    <source>
        <strain evidence="2">f13</strain>
    </source>
</reference>
<evidence type="ECO:0000313" key="1">
    <source>
        <dbReference type="EMBL" id="GAA6267297.1"/>
    </source>
</evidence>
<sequence>MGGTVNIINKNIIVKITIIPFNKLMIMSKNYRFQFLFHNMSGTKKQRRNGKSIDMGV</sequence>
<evidence type="ECO:0000313" key="2">
    <source>
        <dbReference type="Proteomes" id="UP001600894"/>
    </source>
</evidence>